<reference evidence="1 2" key="1">
    <citation type="submission" date="2016-05" db="EMBL/GenBank/DDBJ databases">
        <title>Single-cell genome of chain-forming Candidatus Thiomargarita nelsonii and comparison to other large sulfur-oxidizing bacteria.</title>
        <authorList>
            <person name="Winkel M."/>
            <person name="Salman V."/>
            <person name="Woyke T."/>
            <person name="Schulz-Vogt H."/>
            <person name="Richter M."/>
            <person name="Flood B."/>
            <person name="Bailey J."/>
            <person name="Amann R."/>
            <person name="Mussmann M."/>
        </authorList>
    </citation>
    <scope>NUCLEOTIDE SEQUENCE [LARGE SCALE GENOMIC DNA]</scope>
    <source>
        <strain evidence="1 2">THI036</strain>
    </source>
</reference>
<evidence type="ECO:0000313" key="1">
    <source>
        <dbReference type="EMBL" id="OAD19648.1"/>
    </source>
</evidence>
<dbReference type="Proteomes" id="UP000076962">
    <property type="component" value="Unassembled WGS sequence"/>
</dbReference>
<organism evidence="1 2">
    <name type="scientific">Candidatus Thiomargarita nelsonii</name>
    <dbReference type="NCBI Taxonomy" id="1003181"/>
    <lineage>
        <taxon>Bacteria</taxon>
        <taxon>Pseudomonadati</taxon>
        <taxon>Pseudomonadota</taxon>
        <taxon>Gammaproteobacteria</taxon>
        <taxon>Thiotrichales</taxon>
        <taxon>Thiotrichaceae</taxon>
        <taxon>Thiomargarita</taxon>
    </lineage>
</organism>
<comment type="caution">
    <text evidence="1">The sequence shown here is derived from an EMBL/GenBank/DDBJ whole genome shotgun (WGS) entry which is preliminary data.</text>
</comment>
<protein>
    <submittedName>
        <fullName evidence="1">Uncharacterized protein</fullName>
    </submittedName>
</protein>
<evidence type="ECO:0000313" key="2">
    <source>
        <dbReference type="Proteomes" id="UP000076962"/>
    </source>
</evidence>
<keyword evidence="2" id="KW-1185">Reference proteome</keyword>
<dbReference type="AlphaFoldDB" id="A0A176RV96"/>
<sequence length="57" mass="6628">MGYYAIFINDKANFMSFNDLPKEQQIMVSMRKVLSNIIKEITPEKGEPYPLSEQTVE</sequence>
<name>A0A176RV96_9GAMM</name>
<dbReference type="EMBL" id="LUTY01002716">
    <property type="protein sequence ID" value="OAD19648.1"/>
    <property type="molecule type" value="Genomic_DNA"/>
</dbReference>
<accession>A0A176RV96</accession>
<gene>
    <name evidence="1" type="ORF">THIOM_004707</name>
</gene>
<proteinExistence type="predicted"/>
<feature type="non-terminal residue" evidence="1">
    <location>
        <position position="57"/>
    </location>
</feature>